<evidence type="ECO:0000313" key="4">
    <source>
        <dbReference type="Proteomes" id="UP000254134"/>
    </source>
</evidence>
<evidence type="ECO:0000256" key="2">
    <source>
        <dbReference type="SAM" id="MobiDB-lite"/>
    </source>
</evidence>
<accession>A0A7M2YWP0</accession>
<keyword evidence="4" id="KW-1185">Reference proteome</keyword>
<protein>
    <submittedName>
        <fullName evidence="3">Uncharacterized protein</fullName>
    </submittedName>
</protein>
<proteinExistence type="predicted"/>
<dbReference type="Proteomes" id="UP000254134">
    <property type="component" value="Unassembled WGS sequence"/>
</dbReference>
<dbReference type="RefSeq" id="WP_181813531.1">
    <property type="nucleotide sequence ID" value="NZ_QQZY01000004.1"/>
</dbReference>
<comment type="caution">
    <text evidence="3">The sequence shown here is derived from an EMBL/GenBank/DDBJ whole genome shotgun (WGS) entry which is preliminary data.</text>
</comment>
<gene>
    <name evidence="3" type="ORF">Gocc_1880</name>
</gene>
<reference evidence="3 4" key="1">
    <citation type="submission" date="2018-07" db="EMBL/GenBank/DDBJ databases">
        <title>High-quality-draft genome sequence of Gaiella occulta.</title>
        <authorList>
            <person name="Severino R."/>
            <person name="Froufe H.J.C."/>
            <person name="Rainey F.A."/>
            <person name="Barroso C."/>
            <person name="Albuquerque L."/>
            <person name="Lobo-Da-Cunha A."/>
            <person name="Da Costa M.S."/>
            <person name="Egas C."/>
        </authorList>
    </citation>
    <scope>NUCLEOTIDE SEQUENCE [LARGE SCALE GENOMIC DNA]</scope>
    <source>
        <strain evidence="3 4">F2-233</strain>
    </source>
</reference>
<sequence length="136" mass="14912">MPGESDENDAAAGVSAPEPVDVEALIEALREEVRRSGADPGGAHGDGSDRRAARDEAERLWPVSADRSLRLRPGVRGGVGTPVKAVLRKLMRWYVEPLAYDQRSFNAAVLRLIDDLQEQVERLQAEVALLRDAKSR</sequence>
<feature type="compositionally biased region" description="Basic and acidic residues" evidence="2">
    <location>
        <begin position="28"/>
        <end position="37"/>
    </location>
</feature>
<feature type="coiled-coil region" evidence="1">
    <location>
        <begin position="106"/>
        <end position="133"/>
    </location>
</feature>
<evidence type="ECO:0000313" key="3">
    <source>
        <dbReference type="EMBL" id="RDI74304.1"/>
    </source>
</evidence>
<evidence type="ECO:0000256" key="1">
    <source>
        <dbReference type="SAM" id="Coils"/>
    </source>
</evidence>
<name>A0A7M2YWP0_9ACTN</name>
<feature type="region of interest" description="Disordered" evidence="2">
    <location>
        <begin position="1"/>
        <end position="58"/>
    </location>
</feature>
<dbReference type="EMBL" id="QQZY01000004">
    <property type="protein sequence ID" value="RDI74304.1"/>
    <property type="molecule type" value="Genomic_DNA"/>
</dbReference>
<organism evidence="3 4">
    <name type="scientific">Gaiella occulta</name>
    <dbReference type="NCBI Taxonomy" id="1002870"/>
    <lineage>
        <taxon>Bacteria</taxon>
        <taxon>Bacillati</taxon>
        <taxon>Actinomycetota</taxon>
        <taxon>Thermoleophilia</taxon>
        <taxon>Gaiellales</taxon>
        <taxon>Gaiellaceae</taxon>
        <taxon>Gaiella</taxon>
    </lineage>
</organism>
<reference evidence="4" key="2">
    <citation type="journal article" date="2019" name="MicrobiologyOpen">
        <title>High-quality draft genome sequence of Gaiella occulta isolated from a 150 meter deep mineral water borehole and comparison with the genome sequences of other deep-branching lineages of the phylum Actinobacteria.</title>
        <authorList>
            <person name="Severino R."/>
            <person name="Froufe H.J.C."/>
            <person name="Barroso C."/>
            <person name="Albuquerque L."/>
            <person name="Lobo-da-Cunha A."/>
            <person name="da Costa M.S."/>
            <person name="Egas C."/>
        </authorList>
    </citation>
    <scope>NUCLEOTIDE SEQUENCE [LARGE SCALE GENOMIC DNA]</scope>
    <source>
        <strain evidence="4">F2-233</strain>
    </source>
</reference>
<feature type="compositionally biased region" description="Basic and acidic residues" evidence="2">
    <location>
        <begin position="46"/>
        <end position="58"/>
    </location>
</feature>
<keyword evidence="1" id="KW-0175">Coiled coil</keyword>
<dbReference type="AlphaFoldDB" id="A0A7M2YWP0"/>